<sequence length="25" mass="2668">MLFRVSPRSPVPLGEQIAACVRGAI</sequence>
<evidence type="ECO:0000313" key="2">
    <source>
        <dbReference type="Proteomes" id="UP000295345"/>
    </source>
</evidence>
<dbReference type="AlphaFoldDB" id="A0A4R4SAZ3"/>
<reference evidence="1 2" key="1">
    <citation type="submission" date="2019-03" db="EMBL/GenBank/DDBJ databases">
        <title>Draft genome sequences of novel Actinobacteria.</title>
        <authorList>
            <person name="Sahin N."/>
            <person name="Ay H."/>
            <person name="Saygin H."/>
        </authorList>
    </citation>
    <scope>NUCLEOTIDE SEQUENCE [LARGE SCALE GENOMIC DNA]</scope>
    <source>
        <strain evidence="1 2">DSM 41900</strain>
    </source>
</reference>
<feature type="non-terminal residue" evidence="1">
    <location>
        <position position="25"/>
    </location>
</feature>
<dbReference type="Proteomes" id="UP000295345">
    <property type="component" value="Unassembled WGS sequence"/>
</dbReference>
<organism evidence="1 2">
    <name type="scientific">Streptomyces hainanensis</name>
    <dbReference type="NCBI Taxonomy" id="402648"/>
    <lineage>
        <taxon>Bacteria</taxon>
        <taxon>Bacillati</taxon>
        <taxon>Actinomycetota</taxon>
        <taxon>Actinomycetes</taxon>
        <taxon>Kitasatosporales</taxon>
        <taxon>Streptomycetaceae</taxon>
        <taxon>Streptomyces</taxon>
    </lineage>
</organism>
<gene>
    <name evidence="1" type="ORF">E1283_36125</name>
</gene>
<proteinExistence type="predicted"/>
<accession>A0A4R4SAZ3</accession>
<protein>
    <submittedName>
        <fullName evidence="1">GntR family transcriptional regulator</fullName>
    </submittedName>
</protein>
<evidence type="ECO:0000313" key="1">
    <source>
        <dbReference type="EMBL" id="TDC60330.1"/>
    </source>
</evidence>
<comment type="caution">
    <text evidence="1">The sequence shown here is derived from an EMBL/GenBank/DDBJ whole genome shotgun (WGS) entry which is preliminary data.</text>
</comment>
<name>A0A4R4SAZ3_9ACTN</name>
<dbReference type="EMBL" id="SMKI01000813">
    <property type="protein sequence ID" value="TDC60330.1"/>
    <property type="molecule type" value="Genomic_DNA"/>
</dbReference>
<keyword evidence="2" id="KW-1185">Reference proteome</keyword>